<dbReference type="PANTHER" id="PTHR12203:SF35">
    <property type="entry name" value="PROTEIN O-GLUCOSYLTRANSFERASE 1"/>
    <property type="match status" value="1"/>
</dbReference>
<keyword evidence="5" id="KW-1185">Reference proteome</keyword>
<evidence type="ECO:0000313" key="5">
    <source>
        <dbReference type="Proteomes" id="UP001489004"/>
    </source>
</evidence>
<dbReference type="PANTHER" id="PTHR12203">
    <property type="entry name" value="KDEL LYS-ASP-GLU-LEU CONTAINING - RELATED"/>
    <property type="match status" value="1"/>
</dbReference>
<proteinExistence type="inferred from homology"/>
<protein>
    <recommendedName>
        <fullName evidence="3">Glycosyl transferase CAP10 domain-containing protein</fullName>
    </recommendedName>
</protein>
<dbReference type="EMBL" id="JALJOR010000008">
    <property type="protein sequence ID" value="KAK9812919.1"/>
    <property type="molecule type" value="Genomic_DNA"/>
</dbReference>
<dbReference type="InterPro" id="IPR051091">
    <property type="entry name" value="O-Glucosyltr/Glycosyltrsf_90"/>
</dbReference>
<dbReference type="SMART" id="SM00672">
    <property type="entry name" value="CAP10"/>
    <property type="match status" value="1"/>
</dbReference>
<dbReference type="Pfam" id="PF05686">
    <property type="entry name" value="Glyco_transf_90"/>
    <property type="match status" value="1"/>
</dbReference>
<name>A0AAW1PTH1_9CHLO</name>
<evidence type="ECO:0000256" key="2">
    <source>
        <dbReference type="ARBA" id="ARBA00022679"/>
    </source>
</evidence>
<evidence type="ECO:0000256" key="1">
    <source>
        <dbReference type="ARBA" id="ARBA00010118"/>
    </source>
</evidence>
<dbReference type="AlphaFoldDB" id="A0AAW1PTH1"/>
<sequence length="409" mass="46495">MTTTNLARAWWLQDMSTDVPKSQWHGSITRQAMDEKCPQYVWDSLQPDAALVRYKILHNRLYVHQERLAYQASTEGLGPALADRRAAFEEMALVMLYLYKLPDLEFLVSFMDETVNGCPALSYAMEARNASATGFLYPSYSVWRAATTPMQARSYMRCLDKSYPDENRYLKAVWRGSDTTDQVWKIFGSKALVSTTTATWLTVRRMRLAVLGMLFPDILDAGLVQVISADVETRAWWQTWAPLKESIAFEDYNQYVAVLDLDGNSWSDRFAALLPFNTLIVKQDPDYTEYFYSWLQPGKHFLTFKEGLEDLVTVMSNVLDMWRTDFKGIKTIVRNAQDFAATKFTHPQVCLALARTLCAFRDKMHSAAKMALQMASDGLMVMAVSCQDLGKPASLRVGQRGGTEGVKDK</sequence>
<organism evidence="4 5">
    <name type="scientific">[Myrmecia] bisecta</name>
    <dbReference type="NCBI Taxonomy" id="41462"/>
    <lineage>
        <taxon>Eukaryota</taxon>
        <taxon>Viridiplantae</taxon>
        <taxon>Chlorophyta</taxon>
        <taxon>core chlorophytes</taxon>
        <taxon>Trebouxiophyceae</taxon>
        <taxon>Trebouxiales</taxon>
        <taxon>Trebouxiaceae</taxon>
        <taxon>Myrmecia</taxon>
    </lineage>
</organism>
<reference evidence="4 5" key="1">
    <citation type="journal article" date="2024" name="Nat. Commun.">
        <title>Phylogenomics reveals the evolutionary origins of lichenization in chlorophyte algae.</title>
        <authorList>
            <person name="Puginier C."/>
            <person name="Libourel C."/>
            <person name="Otte J."/>
            <person name="Skaloud P."/>
            <person name="Haon M."/>
            <person name="Grisel S."/>
            <person name="Petersen M."/>
            <person name="Berrin J.G."/>
            <person name="Delaux P.M."/>
            <person name="Dal Grande F."/>
            <person name="Keller J."/>
        </authorList>
    </citation>
    <scope>NUCLEOTIDE SEQUENCE [LARGE SCALE GENOMIC DNA]</scope>
    <source>
        <strain evidence="4 5">SAG 2043</strain>
    </source>
</reference>
<comment type="caution">
    <text evidence="4">The sequence shown here is derived from an EMBL/GenBank/DDBJ whole genome shotgun (WGS) entry which is preliminary data.</text>
</comment>
<dbReference type="GO" id="GO:0016740">
    <property type="term" value="F:transferase activity"/>
    <property type="evidence" value="ECO:0007669"/>
    <property type="project" value="UniProtKB-KW"/>
</dbReference>
<evidence type="ECO:0000313" key="4">
    <source>
        <dbReference type="EMBL" id="KAK9812919.1"/>
    </source>
</evidence>
<accession>A0AAW1PTH1</accession>
<dbReference type="Proteomes" id="UP001489004">
    <property type="component" value="Unassembled WGS sequence"/>
</dbReference>
<evidence type="ECO:0000259" key="3">
    <source>
        <dbReference type="SMART" id="SM00672"/>
    </source>
</evidence>
<gene>
    <name evidence="4" type="ORF">WJX72_005781</name>
</gene>
<feature type="domain" description="Glycosyl transferase CAP10" evidence="3">
    <location>
        <begin position="100"/>
        <end position="358"/>
    </location>
</feature>
<keyword evidence="2" id="KW-0808">Transferase</keyword>
<comment type="similarity">
    <text evidence="1">Belongs to the glycosyltransferase 90 family.</text>
</comment>
<dbReference type="InterPro" id="IPR006598">
    <property type="entry name" value="CAP10"/>
</dbReference>